<organism evidence="1 2">
    <name type="scientific">Alkaliphilus flagellatus</name>
    <dbReference type="NCBI Taxonomy" id="2841507"/>
    <lineage>
        <taxon>Bacteria</taxon>
        <taxon>Bacillati</taxon>
        <taxon>Bacillota</taxon>
        <taxon>Clostridia</taxon>
        <taxon>Peptostreptococcales</taxon>
        <taxon>Natronincolaceae</taxon>
        <taxon>Alkaliphilus</taxon>
    </lineage>
</organism>
<evidence type="ECO:0000313" key="1">
    <source>
        <dbReference type="EMBL" id="MBU5677800.1"/>
    </source>
</evidence>
<dbReference type="EMBL" id="JAHLQK010000006">
    <property type="protein sequence ID" value="MBU5677800.1"/>
    <property type="molecule type" value="Genomic_DNA"/>
</dbReference>
<comment type="caution">
    <text evidence="1">The sequence shown here is derived from an EMBL/GenBank/DDBJ whole genome shotgun (WGS) entry which is preliminary data.</text>
</comment>
<protein>
    <submittedName>
        <fullName evidence="1">Uncharacterized protein</fullName>
    </submittedName>
</protein>
<sequence>MFLGFDGLSELNIDWKFIVIISLLNSVFSPSKYKKIKIEIPIEDKASFTILFRTA</sequence>
<accession>A0ABS6G5N0</accession>
<reference evidence="1 2" key="1">
    <citation type="submission" date="2021-06" db="EMBL/GenBank/DDBJ databases">
        <authorList>
            <person name="Sun Q."/>
            <person name="Li D."/>
        </authorList>
    </citation>
    <scope>NUCLEOTIDE SEQUENCE [LARGE SCALE GENOMIC DNA]</scope>
    <source>
        <strain evidence="1 2">MSJ-5</strain>
    </source>
</reference>
<dbReference type="RefSeq" id="WP_216418818.1">
    <property type="nucleotide sequence ID" value="NZ_JAHLQK010000006.1"/>
</dbReference>
<gene>
    <name evidence="1" type="ORF">KQI88_15385</name>
</gene>
<dbReference type="Proteomes" id="UP000779508">
    <property type="component" value="Unassembled WGS sequence"/>
</dbReference>
<name>A0ABS6G5N0_9FIRM</name>
<keyword evidence="2" id="KW-1185">Reference proteome</keyword>
<evidence type="ECO:0000313" key="2">
    <source>
        <dbReference type="Proteomes" id="UP000779508"/>
    </source>
</evidence>
<proteinExistence type="predicted"/>